<accession>A0A9P1DHN4</accession>
<name>A0A9P1DHN4_9DINO</name>
<evidence type="ECO:0000256" key="1">
    <source>
        <dbReference type="SAM" id="MobiDB-lite"/>
    </source>
</evidence>
<keyword evidence="4" id="KW-1185">Reference proteome</keyword>
<sequence length="620" mass="70246">MHRDGSWILPWPSPFVERSYRPIGVLHPESTALEGRLSSSNQTTTSYPQATGISNETSTMPQPEVSVPAASAALQVTHGAALPEMASSMEERRRLVRQRGGNTALVTLARRYYCLRLVSVPFAQWHFRVVSKRPKRRNEETQRLCLALRSWRRILRRPRLGRSLVKVVLGRLRHAFLQLQQPALQRRLQLAKAMMLKILHHRTELRMAAVWWQQVHLRSAFLGWLEAMGSRRFGHLPAPPDVASVSSVDLASPFVLRGGSGGGEESSLVRSHQIRRRSGRSSREAQQEVNEGPLNFLLRVQQEGFRRWWRATCMDISAKELLLQRQRAAILVLLRQRTQHAMAIAHSLWSLLEKAFRGFSCGVSEDSDAEPRPCRASRASRHARHVAGRKNVERGLRGTSVGEVLRKGWRRWRYAVAVGHQVVAAMLHRPNVSLVLGEIASEIAGLRQVATGARRKPKKRAALPPPPEAKNTASPRAIKAEVAEPTHLIFLQKALAGFASRSAGRLEDMSPISLWPETSVATNVDLRQVLSPKQSFRNDERWPSFATELWSPPAGGETGETGYPPQRWEERAESWRRMLRETTSRHHQRFRQAPRACVQRRLRRRMRACGVVHLLAYLSS</sequence>
<reference evidence="3 4" key="2">
    <citation type="submission" date="2024-05" db="EMBL/GenBank/DDBJ databases">
        <authorList>
            <person name="Chen Y."/>
            <person name="Shah S."/>
            <person name="Dougan E. K."/>
            <person name="Thang M."/>
            <person name="Chan C."/>
        </authorList>
    </citation>
    <scope>NUCLEOTIDE SEQUENCE [LARGE SCALE GENOMIC DNA]</scope>
</reference>
<feature type="region of interest" description="Disordered" evidence="1">
    <location>
        <begin position="365"/>
        <end position="390"/>
    </location>
</feature>
<dbReference type="Proteomes" id="UP001152797">
    <property type="component" value="Unassembled WGS sequence"/>
</dbReference>
<evidence type="ECO:0000313" key="4">
    <source>
        <dbReference type="Proteomes" id="UP001152797"/>
    </source>
</evidence>
<proteinExistence type="predicted"/>
<dbReference type="EMBL" id="CAMXCT010004780">
    <property type="protein sequence ID" value="CAI4010371.1"/>
    <property type="molecule type" value="Genomic_DNA"/>
</dbReference>
<feature type="region of interest" description="Disordered" evidence="1">
    <location>
        <begin position="450"/>
        <end position="475"/>
    </location>
</feature>
<reference evidence="2" key="1">
    <citation type="submission" date="2022-10" db="EMBL/GenBank/DDBJ databases">
        <authorList>
            <person name="Chen Y."/>
            <person name="Dougan E. K."/>
            <person name="Chan C."/>
            <person name="Rhodes N."/>
            <person name="Thang M."/>
        </authorList>
    </citation>
    <scope>NUCLEOTIDE SEQUENCE</scope>
</reference>
<gene>
    <name evidence="2" type="ORF">C1SCF055_LOCUS35641</name>
</gene>
<protein>
    <submittedName>
        <fullName evidence="2">Uncharacterized protein</fullName>
    </submittedName>
</protein>
<dbReference type="AlphaFoldDB" id="A0A9P1DHN4"/>
<dbReference type="OrthoDB" id="10484544at2759"/>
<organism evidence="2">
    <name type="scientific">Cladocopium goreaui</name>
    <dbReference type="NCBI Taxonomy" id="2562237"/>
    <lineage>
        <taxon>Eukaryota</taxon>
        <taxon>Sar</taxon>
        <taxon>Alveolata</taxon>
        <taxon>Dinophyceae</taxon>
        <taxon>Suessiales</taxon>
        <taxon>Symbiodiniaceae</taxon>
        <taxon>Cladocopium</taxon>
    </lineage>
</organism>
<dbReference type="EMBL" id="CAMXCT030004780">
    <property type="protein sequence ID" value="CAL4797683.1"/>
    <property type="molecule type" value="Genomic_DNA"/>
</dbReference>
<evidence type="ECO:0000313" key="2">
    <source>
        <dbReference type="EMBL" id="CAI4010371.1"/>
    </source>
</evidence>
<comment type="caution">
    <text evidence="2">The sequence shown here is derived from an EMBL/GenBank/DDBJ whole genome shotgun (WGS) entry which is preliminary data.</text>
</comment>
<feature type="region of interest" description="Disordered" evidence="1">
    <location>
        <begin position="260"/>
        <end position="288"/>
    </location>
</feature>
<dbReference type="EMBL" id="CAMXCT020004780">
    <property type="protein sequence ID" value="CAL1163746.1"/>
    <property type="molecule type" value="Genomic_DNA"/>
</dbReference>
<evidence type="ECO:0000313" key="3">
    <source>
        <dbReference type="EMBL" id="CAL4797683.1"/>
    </source>
</evidence>
<feature type="compositionally biased region" description="Basic residues" evidence="1">
    <location>
        <begin position="378"/>
        <end position="388"/>
    </location>
</feature>